<keyword evidence="2" id="KW-1185">Reference proteome</keyword>
<proteinExistence type="predicted"/>
<accession>A0A0F3IJ07</accession>
<organism evidence="1 2">
    <name type="scientific">Elstera litoralis</name>
    <dbReference type="NCBI Taxonomy" id="552518"/>
    <lineage>
        <taxon>Bacteria</taxon>
        <taxon>Pseudomonadati</taxon>
        <taxon>Pseudomonadota</taxon>
        <taxon>Alphaproteobacteria</taxon>
        <taxon>Rhodospirillales</taxon>
        <taxon>Rhodospirillaceae</taxon>
        <taxon>Elstera</taxon>
    </lineage>
</organism>
<feature type="non-terminal residue" evidence="1">
    <location>
        <position position="224"/>
    </location>
</feature>
<dbReference type="AlphaFoldDB" id="A0A0F3IJ07"/>
<reference evidence="1 2" key="1">
    <citation type="submission" date="2015-03" db="EMBL/GenBank/DDBJ databases">
        <title>Draft genome sequence of Elstera litoralis.</title>
        <authorList>
            <person name="Rahalkar M.C."/>
            <person name="Dhakephalkar P.K."/>
            <person name="Pore S.D."/>
            <person name="Arora P."/>
            <person name="Kapse N.G."/>
            <person name="Pandit P.S."/>
        </authorList>
    </citation>
    <scope>NUCLEOTIDE SEQUENCE [LARGE SCALE GENOMIC DNA]</scope>
    <source>
        <strain evidence="1 2">Dia-1</strain>
    </source>
</reference>
<sequence length="224" mass="24008">MNSGIKESRDPSSFFDTNFYLKNNPEVAVLVYRGEIKPFEYFALVGSTLGQTPSPYFNQAAYLSANPDVRTAVAAGGFQSAYDHFVNFGIAEGRNLGNGINLSVFKADKVFTDAIFAGKFSTAFARVAQIAPFLSTYTLPSNSGVTVSTLTVPTDFTPVAGQLLYIPVGLDTTGKTLPGYFISVNSPKISTSDPLDNTSGFNPKADLSITFNKEVQLGTSGNLY</sequence>
<dbReference type="Proteomes" id="UP000033774">
    <property type="component" value="Unassembled WGS sequence"/>
</dbReference>
<gene>
    <name evidence="1" type="ORF">VZ95_20590</name>
</gene>
<evidence type="ECO:0000313" key="1">
    <source>
        <dbReference type="EMBL" id="KJV06721.1"/>
    </source>
</evidence>
<evidence type="ECO:0000313" key="2">
    <source>
        <dbReference type="Proteomes" id="UP000033774"/>
    </source>
</evidence>
<name>A0A0F3IJ07_9PROT</name>
<dbReference type="EMBL" id="LAJY01000895">
    <property type="protein sequence ID" value="KJV06721.1"/>
    <property type="molecule type" value="Genomic_DNA"/>
</dbReference>
<comment type="caution">
    <text evidence="1">The sequence shown here is derived from an EMBL/GenBank/DDBJ whole genome shotgun (WGS) entry which is preliminary data.</text>
</comment>
<protein>
    <submittedName>
        <fullName evidence="1">Uncharacterized protein</fullName>
    </submittedName>
</protein>